<keyword evidence="4" id="KW-0106">Calcium</keyword>
<keyword evidence="8" id="KW-1185">Reference proteome</keyword>
<dbReference type="OrthoDB" id="103349at2759"/>
<evidence type="ECO:0000313" key="7">
    <source>
        <dbReference type="EMBL" id="KAH9377806.1"/>
    </source>
</evidence>
<dbReference type="EMBL" id="JABSTR010000008">
    <property type="protein sequence ID" value="KAH9377806.1"/>
    <property type="molecule type" value="Genomic_DNA"/>
</dbReference>
<comment type="caution">
    <text evidence="7">The sequence shown here is derived from an EMBL/GenBank/DDBJ whole genome shotgun (WGS) entry which is preliminary data.</text>
</comment>
<keyword evidence="5" id="KW-0325">Glycoprotein</keyword>
<comment type="similarity">
    <text evidence="2">Belongs to the sulfatase family.</text>
</comment>
<dbReference type="Gene3D" id="3.40.720.10">
    <property type="entry name" value="Alkaline Phosphatase, subunit A"/>
    <property type="match status" value="1"/>
</dbReference>
<dbReference type="GO" id="GO:0046872">
    <property type="term" value="F:metal ion binding"/>
    <property type="evidence" value="ECO:0007669"/>
    <property type="project" value="UniProtKB-KW"/>
</dbReference>
<protein>
    <recommendedName>
        <fullName evidence="6">Sulfatase N-terminal domain-containing protein</fullName>
    </recommendedName>
</protein>
<name>A0A9J6GH88_HAELO</name>
<organism evidence="7 8">
    <name type="scientific">Haemaphysalis longicornis</name>
    <name type="common">Bush tick</name>
    <dbReference type="NCBI Taxonomy" id="44386"/>
    <lineage>
        <taxon>Eukaryota</taxon>
        <taxon>Metazoa</taxon>
        <taxon>Ecdysozoa</taxon>
        <taxon>Arthropoda</taxon>
        <taxon>Chelicerata</taxon>
        <taxon>Arachnida</taxon>
        <taxon>Acari</taxon>
        <taxon>Parasitiformes</taxon>
        <taxon>Ixodida</taxon>
        <taxon>Ixodoidea</taxon>
        <taxon>Ixodidae</taxon>
        <taxon>Haemaphysalinae</taxon>
        <taxon>Haemaphysalis</taxon>
    </lineage>
</organism>
<evidence type="ECO:0000259" key="6">
    <source>
        <dbReference type="Pfam" id="PF00884"/>
    </source>
</evidence>
<dbReference type="SUPFAM" id="SSF53649">
    <property type="entry name" value="Alkaline phosphatase-like"/>
    <property type="match status" value="1"/>
</dbReference>
<dbReference type="PANTHER" id="PTHR10342:SF273">
    <property type="entry name" value="RE14504P"/>
    <property type="match status" value="1"/>
</dbReference>
<gene>
    <name evidence="7" type="ORF">HPB48_015420</name>
</gene>
<dbReference type="Pfam" id="PF00884">
    <property type="entry name" value="Sulfatase"/>
    <property type="match status" value="1"/>
</dbReference>
<evidence type="ECO:0000256" key="4">
    <source>
        <dbReference type="ARBA" id="ARBA00022837"/>
    </source>
</evidence>
<keyword evidence="3" id="KW-0479">Metal-binding</keyword>
<evidence type="ECO:0000256" key="2">
    <source>
        <dbReference type="ARBA" id="ARBA00008779"/>
    </source>
</evidence>
<evidence type="ECO:0000313" key="8">
    <source>
        <dbReference type="Proteomes" id="UP000821853"/>
    </source>
</evidence>
<sequence>MGNIPAGMVDAMDESVGVLVEALEAADMLPDTVLVFSSDNGGAPSVRRSTSQGFNWPLRGIKGAIWEGGVRSTAFIWSPRLSSTRRVSQQLMHISDWLPTLYSAAGESADCHQGVIGEVGFLPRAG</sequence>
<accession>A0A9J6GH88</accession>
<comment type="cofactor">
    <cofactor evidence="1">
        <name>Ca(2+)</name>
        <dbReference type="ChEBI" id="CHEBI:29108"/>
    </cofactor>
</comment>
<dbReference type="Proteomes" id="UP000821853">
    <property type="component" value="Unassembled WGS sequence"/>
</dbReference>
<dbReference type="InterPro" id="IPR017850">
    <property type="entry name" value="Alkaline_phosphatase_core_sf"/>
</dbReference>
<dbReference type="AlphaFoldDB" id="A0A9J6GH88"/>
<evidence type="ECO:0000256" key="1">
    <source>
        <dbReference type="ARBA" id="ARBA00001913"/>
    </source>
</evidence>
<feature type="domain" description="Sulfatase N-terminal" evidence="6">
    <location>
        <begin position="7"/>
        <end position="106"/>
    </location>
</feature>
<dbReference type="InterPro" id="IPR047115">
    <property type="entry name" value="ARSB"/>
</dbReference>
<dbReference type="VEuPathDB" id="VectorBase:HLOH_041603"/>
<evidence type="ECO:0000256" key="3">
    <source>
        <dbReference type="ARBA" id="ARBA00022723"/>
    </source>
</evidence>
<reference evidence="7 8" key="1">
    <citation type="journal article" date="2020" name="Cell">
        <title>Large-Scale Comparative Analyses of Tick Genomes Elucidate Their Genetic Diversity and Vector Capacities.</title>
        <authorList>
            <consortium name="Tick Genome and Microbiome Consortium (TIGMIC)"/>
            <person name="Jia N."/>
            <person name="Wang J."/>
            <person name="Shi W."/>
            <person name="Du L."/>
            <person name="Sun Y."/>
            <person name="Zhan W."/>
            <person name="Jiang J.F."/>
            <person name="Wang Q."/>
            <person name="Zhang B."/>
            <person name="Ji P."/>
            <person name="Bell-Sakyi L."/>
            <person name="Cui X.M."/>
            <person name="Yuan T.T."/>
            <person name="Jiang B.G."/>
            <person name="Yang W.F."/>
            <person name="Lam T.T."/>
            <person name="Chang Q.C."/>
            <person name="Ding S.J."/>
            <person name="Wang X.J."/>
            <person name="Zhu J.G."/>
            <person name="Ruan X.D."/>
            <person name="Zhao L."/>
            <person name="Wei J.T."/>
            <person name="Ye R.Z."/>
            <person name="Que T.C."/>
            <person name="Du C.H."/>
            <person name="Zhou Y.H."/>
            <person name="Cheng J.X."/>
            <person name="Dai P.F."/>
            <person name="Guo W.B."/>
            <person name="Han X.H."/>
            <person name="Huang E.J."/>
            <person name="Li L.F."/>
            <person name="Wei W."/>
            <person name="Gao Y.C."/>
            <person name="Liu J.Z."/>
            <person name="Shao H.Z."/>
            <person name="Wang X."/>
            <person name="Wang C.C."/>
            <person name="Yang T.C."/>
            <person name="Huo Q.B."/>
            <person name="Li W."/>
            <person name="Chen H.Y."/>
            <person name="Chen S.E."/>
            <person name="Zhou L.G."/>
            <person name="Ni X.B."/>
            <person name="Tian J.H."/>
            <person name="Sheng Y."/>
            <person name="Liu T."/>
            <person name="Pan Y.S."/>
            <person name="Xia L.Y."/>
            <person name="Li J."/>
            <person name="Zhao F."/>
            <person name="Cao W.C."/>
        </authorList>
    </citation>
    <scope>NUCLEOTIDE SEQUENCE [LARGE SCALE GENOMIC DNA]</scope>
    <source>
        <strain evidence="7">HaeL-2018</strain>
    </source>
</reference>
<dbReference type="InterPro" id="IPR000917">
    <property type="entry name" value="Sulfatase_N"/>
</dbReference>
<dbReference type="PANTHER" id="PTHR10342">
    <property type="entry name" value="ARYLSULFATASE"/>
    <property type="match status" value="1"/>
</dbReference>
<evidence type="ECO:0000256" key="5">
    <source>
        <dbReference type="ARBA" id="ARBA00023180"/>
    </source>
</evidence>
<proteinExistence type="inferred from homology"/>
<dbReference type="GO" id="GO:0008484">
    <property type="term" value="F:sulfuric ester hydrolase activity"/>
    <property type="evidence" value="ECO:0007669"/>
    <property type="project" value="InterPro"/>
</dbReference>